<feature type="domain" description="Aminotransferase class I/classII large" evidence="6">
    <location>
        <begin position="58"/>
        <end position="431"/>
    </location>
</feature>
<keyword evidence="4 5" id="KW-0663">Pyridoxal phosphate</keyword>
<dbReference type="InterPro" id="IPR015422">
    <property type="entry name" value="PyrdxlP-dep_Trfase_small"/>
</dbReference>
<evidence type="ECO:0000259" key="6">
    <source>
        <dbReference type="Pfam" id="PF00155"/>
    </source>
</evidence>
<dbReference type="SUPFAM" id="SSF53383">
    <property type="entry name" value="PLP-dependent transferases"/>
    <property type="match status" value="1"/>
</dbReference>
<dbReference type="InterPro" id="IPR050087">
    <property type="entry name" value="AON_synthase_class-II"/>
</dbReference>
<dbReference type="Proteomes" id="UP001174691">
    <property type="component" value="Unassembled WGS sequence"/>
</dbReference>
<dbReference type="GO" id="GO:0009102">
    <property type="term" value="P:biotin biosynthetic process"/>
    <property type="evidence" value="ECO:0007669"/>
    <property type="project" value="TreeGrafter"/>
</dbReference>
<comment type="similarity">
    <text evidence="2">Belongs to the class-II pyridoxal-phosphate-dependent aminotransferase family. BioF subfamily.</text>
</comment>
<evidence type="ECO:0000256" key="4">
    <source>
        <dbReference type="ARBA" id="ARBA00022898"/>
    </source>
</evidence>
<evidence type="ECO:0000256" key="3">
    <source>
        <dbReference type="ARBA" id="ARBA00022679"/>
    </source>
</evidence>
<dbReference type="PROSITE" id="PS00599">
    <property type="entry name" value="AA_TRANSFER_CLASS_2"/>
    <property type="match status" value="1"/>
</dbReference>
<sequence length="471" mass="51705">MSLATQVPMLAEWVKAQEVKGAKLKNASVFNRNLEEMLDMRRAEQKLITLRKIGPNSDFSSNDFLSLGSSGILRTAFLEELARLPNFNVGSTGSRLLSGNNDYIETLENEIAEFHGSEKALIVNSGFEGNCSIFSTVPRAGDVIVYDELVHASVHEGMARSAVIVREPFRHNDVESFRDTLESILETQALIRDGHRCVIIAVETIYSMDGDVTPLKDLVEVAKELFPAGNAQFVVDEAHSTGVVGPKGAGLVCSLGLQKDVAIRLHTFSKALSGSGGVILCNDTVRTTLINNARPLYFTASPSYPTLAAIKAGYRLLKEGATEQAQQTLQDRIKLFLTTLSSHPAYDRAVDAGIFHVPLMEGWESKPFLTQIVPIITPEKHNYFLTFHLQLLKMSAYPVDFPVVPKGESRVRLVFKATNTPQEIVELANAICEWGDEMLEIKRGGKTGTLPKAARQVYSWLAAGANTNGFH</sequence>
<dbReference type="InterPro" id="IPR015424">
    <property type="entry name" value="PyrdxlP-dep_Trfase"/>
</dbReference>
<evidence type="ECO:0000313" key="7">
    <source>
        <dbReference type="EMBL" id="KAJ9130201.1"/>
    </source>
</evidence>
<organism evidence="7 8">
    <name type="scientific">Coniochaeta hoffmannii</name>
    <dbReference type="NCBI Taxonomy" id="91930"/>
    <lineage>
        <taxon>Eukaryota</taxon>
        <taxon>Fungi</taxon>
        <taxon>Dikarya</taxon>
        <taxon>Ascomycota</taxon>
        <taxon>Pezizomycotina</taxon>
        <taxon>Sordariomycetes</taxon>
        <taxon>Sordariomycetidae</taxon>
        <taxon>Coniochaetales</taxon>
        <taxon>Coniochaetaceae</taxon>
        <taxon>Coniochaeta</taxon>
    </lineage>
</organism>
<protein>
    <submittedName>
        <fullName evidence="7">Aminotransferase class I and II</fullName>
    </submittedName>
</protein>
<dbReference type="PANTHER" id="PTHR13693:SF77">
    <property type="entry name" value="8-AMINO-7-OXONONANOATE SYNTHASE"/>
    <property type="match status" value="1"/>
</dbReference>
<dbReference type="Gene3D" id="3.40.640.10">
    <property type="entry name" value="Type I PLP-dependent aspartate aminotransferase-like (Major domain)"/>
    <property type="match status" value="1"/>
</dbReference>
<proteinExistence type="inferred from homology"/>
<dbReference type="GO" id="GO:0008483">
    <property type="term" value="F:transaminase activity"/>
    <property type="evidence" value="ECO:0007669"/>
    <property type="project" value="UniProtKB-KW"/>
</dbReference>
<keyword evidence="3" id="KW-0808">Transferase</keyword>
<gene>
    <name evidence="7" type="ORF">NKR19_g10003</name>
</gene>
<keyword evidence="7" id="KW-0032">Aminotransferase</keyword>
<dbReference type="Pfam" id="PF00155">
    <property type="entry name" value="Aminotran_1_2"/>
    <property type="match status" value="1"/>
</dbReference>
<evidence type="ECO:0000256" key="5">
    <source>
        <dbReference type="RuleBase" id="RU003693"/>
    </source>
</evidence>
<accession>A0AA38RGL0</accession>
<dbReference type="PANTHER" id="PTHR13693">
    <property type="entry name" value="CLASS II AMINOTRANSFERASE/8-AMINO-7-OXONONANOATE SYNTHASE"/>
    <property type="match status" value="1"/>
</dbReference>
<dbReference type="AlphaFoldDB" id="A0AA38RGL0"/>
<evidence type="ECO:0000313" key="8">
    <source>
        <dbReference type="Proteomes" id="UP001174691"/>
    </source>
</evidence>
<dbReference type="InterPro" id="IPR001917">
    <property type="entry name" value="Aminotrans_II_pyridoxalP_BS"/>
</dbReference>
<dbReference type="InterPro" id="IPR004839">
    <property type="entry name" value="Aminotransferase_I/II_large"/>
</dbReference>
<comment type="cofactor">
    <cofactor evidence="1 5">
        <name>pyridoxal 5'-phosphate</name>
        <dbReference type="ChEBI" id="CHEBI:597326"/>
    </cofactor>
</comment>
<reference evidence="7" key="1">
    <citation type="submission" date="2022-07" db="EMBL/GenBank/DDBJ databases">
        <title>Fungi with potential for degradation of polypropylene.</title>
        <authorList>
            <person name="Gostincar C."/>
        </authorList>
    </citation>
    <scope>NUCLEOTIDE SEQUENCE</scope>
    <source>
        <strain evidence="7">EXF-13287</strain>
    </source>
</reference>
<name>A0AA38RGL0_9PEZI</name>
<keyword evidence="8" id="KW-1185">Reference proteome</keyword>
<dbReference type="InterPro" id="IPR015421">
    <property type="entry name" value="PyrdxlP-dep_Trfase_major"/>
</dbReference>
<evidence type="ECO:0000256" key="2">
    <source>
        <dbReference type="ARBA" id="ARBA00010008"/>
    </source>
</evidence>
<dbReference type="GO" id="GO:0030170">
    <property type="term" value="F:pyridoxal phosphate binding"/>
    <property type="evidence" value="ECO:0007669"/>
    <property type="project" value="InterPro"/>
</dbReference>
<comment type="caution">
    <text evidence="7">The sequence shown here is derived from an EMBL/GenBank/DDBJ whole genome shotgun (WGS) entry which is preliminary data.</text>
</comment>
<dbReference type="Gene3D" id="3.90.1150.10">
    <property type="entry name" value="Aspartate Aminotransferase, domain 1"/>
    <property type="match status" value="1"/>
</dbReference>
<dbReference type="EMBL" id="JANBVN010000281">
    <property type="protein sequence ID" value="KAJ9130201.1"/>
    <property type="molecule type" value="Genomic_DNA"/>
</dbReference>
<evidence type="ECO:0000256" key="1">
    <source>
        <dbReference type="ARBA" id="ARBA00001933"/>
    </source>
</evidence>